<proteinExistence type="predicted"/>
<feature type="region of interest" description="Disordered" evidence="1">
    <location>
        <begin position="604"/>
        <end position="705"/>
    </location>
</feature>
<feature type="transmembrane region" description="Helical" evidence="2">
    <location>
        <begin position="524"/>
        <end position="548"/>
    </location>
</feature>
<feature type="transmembrane region" description="Helical" evidence="2">
    <location>
        <begin position="319"/>
        <end position="337"/>
    </location>
</feature>
<reference evidence="3 4" key="1">
    <citation type="journal article" date="2017" name="Mol. Ecol.">
        <title>Comparative and population genomic landscape of Phellinus noxius: A hypervariable fungus causing root rot in trees.</title>
        <authorList>
            <person name="Chung C.L."/>
            <person name="Lee T.J."/>
            <person name="Akiba M."/>
            <person name="Lee H.H."/>
            <person name="Kuo T.H."/>
            <person name="Liu D."/>
            <person name="Ke H.M."/>
            <person name="Yokoi T."/>
            <person name="Roa M.B."/>
            <person name="Lu M.J."/>
            <person name="Chang Y.Y."/>
            <person name="Ann P.J."/>
            <person name="Tsai J.N."/>
            <person name="Chen C.Y."/>
            <person name="Tzean S.S."/>
            <person name="Ota Y."/>
            <person name="Hattori T."/>
            <person name="Sahashi N."/>
            <person name="Liou R.F."/>
            <person name="Kikuchi T."/>
            <person name="Tsai I.J."/>
        </authorList>
    </citation>
    <scope>NUCLEOTIDE SEQUENCE [LARGE SCALE GENOMIC DNA]</scope>
    <source>
        <strain evidence="3 4">FFPRI411160</strain>
    </source>
</reference>
<dbReference type="Proteomes" id="UP000217199">
    <property type="component" value="Unassembled WGS sequence"/>
</dbReference>
<dbReference type="STRING" id="2282107.A0A286URS7"/>
<keyword evidence="4" id="KW-1185">Reference proteome</keyword>
<organism evidence="3 4">
    <name type="scientific">Pyrrhoderma noxium</name>
    <dbReference type="NCBI Taxonomy" id="2282107"/>
    <lineage>
        <taxon>Eukaryota</taxon>
        <taxon>Fungi</taxon>
        <taxon>Dikarya</taxon>
        <taxon>Basidiomycota</taxon>
        <taxon>Agaricomycotina</taxon>
        <taxon>Agaricomycetes</taxon>
        <taxon>Hymenochaetales</taxon>
        <taxon>Hymenochaetaceae</taxon>
        <taxon>Pyrrhoderma</taxon>
    </lineage>
</organism>
<dbReference type="PANTHER" id="PTHR34391:SF2">
    <property type="entry name" value="TRP C-TERMINAL DOMAIN-CONTAINING PROTEIN"/>
    <property type="match status" value="1"/>
</dbReference>
<feature type="transmembrane region" description="Helical" evidence="2">
    <location>
        <begin position="68"/>
        <end position="90"/>
    </location>
</feature>
<gene>
    <name evidence="3" type="ORF">PNOK_0220600</name>
</gene>
<evidence type="ECO:0000313" key="4">
    <source>
        <dbReference type="Proteomes" id="UP000217199"/>
    </source>
</evidence>
<feature type="compositionally biased region" description="Polar residues" evidence="1">
    <location>
        <begin position="651"/>
        <end position="669"/>
    </location>
</feature>
<dbReference type="AlphaFoldDB" id="A0A286URS7"/>
<dbReference type="OrthoDB" id="2448307at2759"/>
<feature type="transmembrane region" description="Helical" evidence="2">
    <location>
        <begin position="28"/>
        <end position="47"/>
    </location>
</feature>
<feature type="transmembrane region" description="Helical" evidence="2">
    <location>
        <begin position="463"/>
        <end position="483"/>
    </location>
</feature>
<keyword evidence="2" id="KW-0472">Membrane</keyword>
<keyword evidence="2" id="KW-1133">Transmembrane helix</keyword>
<feature type="region of interest" description="Disordered" evidence="1">
    <location>
        <begin position="206"/>
        <end position="257"/>
    </location>
</feature>
<feature type="compositionally biased region" description="Low complexity" evidence="1">
    <location>
        <begin position="206"/>
        <end position="217"/>
    </location>
</feature>
<dbReference type="PANTHER" id="PTHR34391">
    <property type="entry name" value="UPF0658 GOLGI APPARATUS MEMBRANE PROTEIN C1952.10C-RELATED"/>
    <property type="match status" value="1"/>
</dbReference>
<dbReference type="InParanoid" id="A0A286URS7"/>
<comment type="caution">
    <text evidence="3">The sequence shown here is derived from an EMBL/GenBank/DDBJ whole genome shotgun (WGS) entry which is preliminary data.</text>
</comment>
<dbReference type="GO" id="GO:0005794">
    <property type="term" value="C:Golgi apparatus"/>
    <property type="evidence" value="ECO:0007669"/>
    <property type="project" value="TreeGrafter"/>
</dbReference>
<evidence type="ECO:0000313" key="3">
    <source>
        <dbReference type="EMBL" id="PAV22249.1"/>
    </source>
</evidence>
<accession>A0A286URS7</accession>
<protein>
    <submittedName>
        <fullName evidence="3">Uncharacterized protein</fullName>
    </submittedName>
</protein>
<evidence type="ECO:0000256" key="2">
    <source>
        <dbReference type="SAM" id="Phobius"/>
    </source>
</evidence>
<feature type="transmembrane region" description="Helical" evidence="2">
    <location>
        <begin position="398"/>
        <end position="419"/>
    </location>
</feature>
<dbReference type="InterPro" id="IPR040410">
    <property type="entry name" value="UPF0658_Golgi"/>
</dbReference>
<feature type="transmembrane region" description="Helical" evidence="2">
    <location>
        <begin position="344"/>
        <end position="363"/>
    </location>
</feature>
<sequence>MTVTNEWVGTLFVSRSVVERILTITPEVISISYFILIVSLAFSTMRVKQLWEVIPLPAKAKLFWERITFSRITTFYFVFSVLHCLIQIIFQVQAFSINARAANFLWQLVVQADAKDPGFAVLTDGELRFCEDVPPDLSVTSCELIWKAAGNNLTSTPTSVVPVESPFFTPAQSSAESLGVTSTPTSLSVSTSSTLVGSSTSVSPALVTSTSTVGSSKVDADSDSEDESDSDSDFDDNESDNDSDFGDDASDLEGPGGTVAVKREEAGVFRVTAVDVNGTAEIIIDGFGFDNKTVQLSRRCLYTLNWPVEKLDNTKREDITFIGFQIWVLGMSIVAILNESIPHIIASLLTHILATGWGGFQIAQTDEFRKEFNRMTTDGACGINLLSSYWQSRANAEIPSLALNALSLLLSLFLSWRLFKLFGWQTFKRLALFFIVASIGLWLDSLINGVVGRHAEQASLYKVLMIVVLVLLVPWLSIGWIAVRRELRLPMLIFLVLSAGYLTGWAAMFASATFRWTFVNLWRFFTLITTASVFLTLCTLVLGIICMINFGKGLPRYLNAEEPLPDDFVQVVPDGERGGKDYDDEEKIEFPSGRGALPTFSAAFAKDTPPSQMKFGGPRLGPRFNNPSIQPFEPQPEDLSPPQQIKPLPRHQTTYSRDLYTSSVSNTDGATLYDSSRHPSRSGSIGSLGSYETYKSNASSDRSRFDKFSNRWMIE</sequence>
<evidence type="ECO:0000256" key="1">
    <source>
        <dbReference type="SAM" id="MobiDB-lite"/>
    </source>
</evidence>
<keyword evidence="2" id="KW-0812">Transmembrane</keyword>
<dbReference type="EMBL" id="NBII01000002">
    <property type="protein sequence ID" value="PAV22249.1"/>
    <property type="molecule type" value="Genomic_DNA"/>
</dbReference>
<name>A0A286URS7_9AGAM</name>
<feature type="transmembrane region" description="Helical" evidence="2">
    <location>
        <begin position="431"/>
        <end position="451"/>
    </location>
</feature>
<feature type="compositionally biased region" description="Acidic residues" evidence="1">
    <location>
        <begin position="221"/>
        <end position="251"/>
    </location>
</feature>
<feature type="transmembrane region" description="Helical" evidence="2">
    <location>
        <begin position="492"/>
        <end position="512"/>
    </location>
</feature>